<gene>
    <name evidence="1" type="ORF">GRI62_11785</name>
</gene>
<comment type="caution">
    <text evidence="1">The sequence shown here is derived from an EMBL/GenBank/DDBJ whole genome shotgun (WGS) entry which is preliminary data.</text>
</comment>
<organism evidence="1 2">
    <name type="scientific">Aurantiacibacter arachoides</name>
    <dbReference type="NCBI Taxonomy" id="1850444"/>
    <lineage>
        <taxon>Bacteria</taxon>
        <taxon>Pseudomonadati</taxon>
        <taxon>Pseudomonadota</taxon>
        <taxon>Alphaproteobacteria</taxon>
        <taxon>Sphingomonadales</taxon>
        <taxon>Erythrobacteraceae</taxon>
        <taxon>Aurantiacibacter</taxon>
    </lineage>
</organism>
<name>A0A845A541_9SPHN</name>
<accession>A0A845A541</accession>
<protein>
    <submittedName>
        <fullName evidence="1">Uncharacterized protein</fullName>
    </submittedName>
</protein>
<evidence type="ECO:0000313" key="1">
    <source>
        <dbReference type="EMBL" id="MXO94276.1"/>
    </source>
</evidence>
<dbReference type="EMBL" id="WTYH01000001">
    <property type="protein sequence ID" value="MXO94276.1"/>
    <property type="molecule type" value="Genomic_DNA"/>
</dbReference>
<proteinExistence type="predicted"/>
<keyword evidence="2" id="KW-1185">Reference proteome</keyword>
<dbReference type="AlphaFoldDB" id="A0A845A541"/>
<evidence type="ECO:0000313" key="2">
    <source>
        <dbReference type="Proteomes" id="UP000460626"/>
    </source>
</evidence>
<dbReference type="OrthoDB" id="564699at2"/>
<reference evidence="1 2" key="1">
    <citation type="submission" date="2019-12" db="EMBL/GenBank/DDBJ databases">
        <title>Genomic-based taxomic classification of the family Erythrobacteraceae.</title>
        <authorList>
            <person name="Xu L."/>
        </authorList>
    </citation>
    <scope>NUCLEOTIDE SEQUENCE [LARGE SCALE GENOMIC DNA]</scope>
    <source>
        <strain evidence="1 2">RC4-10-4</strain>
    </source>
</reference>
<dbReference type="Proteomes" id="UP000460626">
    <property type="component" value="Unassembled WGS sequence"/>
</dbReference>
<sequence>MSFYARRRAGADWPEFQRPNGRDFPVQAHMGLNRVSFWAPSTSTTVNTVGIPRTLVGTASTPALAATNLSTIARRWRVTSAATANATADERAATAVAFRTLVGFTYTNRFSLFAVPELSRAFFGMSATTAAFSALTSPTALLNMVGVGFDQSTDTNWQIYHNSAAGVATKVDLGPDFVIDTSALLTLIIYCGADGDRFHVRLVNESTRAAVEYEAIANIPAATLGLTVRNHMNNGGTAAACAYDCSGVYLETDY</sequence>